<dbReference type="AlphaFoldDB" id="A0A645J9N3"/>
<gene>
    <name evidence="1" type="ORF">SDC9_208096</name>
</gene>
<organism evidence="1">
    <name type="scientific">bioreactor metagenome</name>
    <dbReference type="NCBI Taxonomy" id="1076179"/>
    <lineage>
        <taxon>unclassified sequences</taxon>
        <taxon>metagenomes</taxon>
        <taxon>ecological metagenomes</taxon>
    </lineage>
</organism>
<reference evidence="1" key="1">
    <citation type="submission" date="2019-08" db="EMBL/GenBank/DDBJ databases">
        <authorList>
            <person name="Kucharzyk K."/>
            <person name="Murdoch R.W."/>
            <person name="Higgins S."/>
            <person name="Loffler F."/>
        </authorList>
    </citation>
    <scope>NUCLEOTIDE SEQUENCE</scope>
</reference>
<name>A0A645J9N3_9ZZZZ</name>
<accession>A0A645J9N3</accession>
<comment type="caution">
    <text evidence="1">The sequence shown here is derived from an EMBL/GenBank/DDBJ whole genome shotgun (WGS) entry which is preliminary data.</text>
</comment>
<protein>
    <submittedName>
        <fullName evidence="1">Uncharacterized protein</fullName>
    </submittedName>
</protein>
<sequence length="125" mass="14162">MPSAPNSLDNIIEKTNFRTPVAELEIVSNAEFLKKLSFFIYCPLLTIININNYENGQYFILNIRSLKLKFILLSICSQNIFLVSRAYFIGYVACAVVEVHIKVTVNSILSIAICRGVRHSSHTYS</sequence>
<proteinExistence type="predicted"/>
<evidence type="ECO:0000313" key="1">
    <source>
        <dbReference type="EMBL" id="MPN60368.1"/>
    </source>
</evidence>
<dbReference type="EMBL" id="VSSQ01135526">
    <property type="protein sequence ID" value="MPN60368.1"/>
    <property type="molecule type" value="Genomic_DNA"/>
</dbReference>